<dbReference type="RefSeq" id="WP_159543052.1">
    <property type="nucleotide sequence ID" value="NZ_CP047156.1"/>
</dbReference>
<evidence type="ECO:0000313" key="2">
    <source>
        <dbReference type="Proteomes" id="UP000463857"/>
    </source>
</evidence>
<sequence>MTEKVQRCIVPGCGTKGDDGERHPRIATIGLVCDRCLDRHLEQLREIVDLYALLPDMIDPSTGEQATGPKVSGTPDPPANARLDVIAMLDPRSRARVAGDDDGNDLIDTLGVLAQWVWIAREERNMPTPTTRPTVASETRFLRGNASWIAAQEWADELYREVREAWAALRSATGRGPDPILGWCGILVADGECGGPIRQVPGELTLVCGRCKTKWETPEQRARGTLMMRTS</sequence>
<organism evidence="1 2">
    <name type="scientific">Epidermidibacterium keratini</name>
    <dbReference type="NCBI Taxonomy" id="1891644"/>
    <lineage>
        <taxon>Bacteria</taxon>
        <taxon>Bacillati</taxon>
        <taxon>Actinomycetota</taxon>
        <taxon>Actinomycetes</taxon>
        <taxon>Sporichthyales</taxon>
        <taxon>Sporichthyaceae</taxon>
        <taxon>Epidermidibacterium</taxon>
    </lineage>
</organism>
<protein>
    <submittedName>
        <fullName evidence="1">Uncharacterized protein</fullName>
    </submittedName>
</protein>
<dbReference type="OrthoDB" id="3627670at2"/>
<evidence type="ECO:0000313" key="1">
    <source>
        <dbReference type="EMBL" id="QHB99469.1"/>
    </source>
</evidence>
<dbReference type="Proteomes" id="UP000463857">
    <property type="component" value="Chromosome"/>
</dbReference>
<dbReference type="AlphaFoldDB" id="A0A7L4YK34"/>
<keyword evidence="2" id="KW-1185">Reference proteome</keyword>
<accession>A0A7L4YK34</accession>
<dbReference type="EMBL" id="CP047156">
    <property type="protein sequence ID" value="QHB99469.1"/>
    <property type="molecule type" value="Genomic_DNA"/>
</dbReference>
<proteinExistence type="predicted"/>
<reference evidence="1 2" key="1">
    <citation type="journal article" date="2018" name="Int. J. Syst. Evol. Microbiol.">
        <title>Epidermidibacterium keratini gen. nov., sp. nov., a member of the family Sporichthyaceae, isolated from keratin epidermis.</title>
        <authorList>
            <person name="Lee D.G."/>
            <person name="Trujillo M.E."/>
            <person name="Kang S."/>
            <person name="Nam J.J."/>
            <person name="Kim Y.J."/>
        </authorList>
    </citation>
    <scope>NUCLEOTIDE SEQUENCE [LARGE SCALE GENOMIC DNA]</scope>
    <source>
        <strain evidence="1 2">EPI-7</strain>
    </source>
</reference>
<dbReference type="KEGG" id="eke:EK0264_03675"/>
<dbReference type="InParanoid" id="A0A7L4YK34"/>
<name>A0A7L4YK34_9ACTN</name>
<gene>
    <name evidence="1" type="ORF">EK0264_03675</name>
</gene>